<feature type="transmembrane region" description="Helical" evidence="1">
    <location>
        <begin position="47"/>
        <end position="68"/>
    </location>
</feature>
<dbReference type="Proteomes" id="UP000018542">
    <property type="component" value="Chromosome"/>
</dbReference>
<gene>
    <name evidence="2" type="ORF">W911_13755</name>
</gene>
<dbReference type="AlphaFoldDB" id="V5SK12"/>
<dbReference type="PATRIC" id="fig|1029756.8.peg.2864"/>
<sequence>MRYLVSMIFALAGLMVAVLYLSSEVANWVVAQQSFDSPDSAGSMHMLAFIATNFAALVVGWIVGWIVATPFAGDEAG</sequence>
<keyword evidence="1" id="KW-0472">Membrane</keyword>
<evidence type="ECO:0000313" key="2">
    <source>
        <dbReference type="EMBL" id="AHB50299.1"/>
    </source>
</evidence>
<dbReference type="KEGG" id="hni:W911_13755"/>
<dbReference type="RefSeq" id="WP_023788072.1">
    <property type="nucleotide sequence ID" value="NC_022997.1"/>
</dbReference>
<keyword evidence="1" id="KW-0812">Transmembrane</keyword>
<evidence type="ECO:0000256" key="1">
    <source>
        <dbReference type="SAM" id="Phobius"/>
    </source>
</evidence>
<reference evidence="2 3" key="1">
    <citation type="journal article" date="2014" name="Genome Announc.">
        <title>Complete Genome Sequence of Hyphomicrobium nitrativorans Strain NL23, a Denitrifying Bacterium Isolated from Biofilm of a Methanol-Fed Denitrification System Treating Seawater at the Montreal Biodome.</title>
        <authorList>
            <person name="Martineau C."/>
            <person name="Villeneuve C."/>
            <person name="Mauffrey F."/>
            <person name="Villemur R."/>
        </authorList>
    </citation>
    <scope>NUCLEOTIDE SEQUENCE [LARGE SCALE GENOMIC DNA]</scope>
    <source>
        <strain evidence="2">NL23</strain>
    </source>
</reference>
<accession>V5SK12</accession>
<organism evidence="2 3">
    <name type="scientific">Hyphomicrobium nitrativorans NL23</name>
    <dbReference type="NCBI Taxonomy" id="1029756"/>
    <lineage>
        <taxon>Bacteria</taxon>
        <taxon>Pseudomonadati</taxon>
        <taxon>Pseudomonadota</taxon>
        <taxon>Alphaproteobacteria</taxon>
        <taxon>Hyphomicrobiales</taxon>
        <taxon>Hyphomicrobiaceae</taxon>
        <taxon>Hyphomicrobium</taxon>
    </lineage>
</organism>
<name>V5SK12_9HYPH</name>
<protein>
    <submittedName>
        <fullName evidence="2">Uncharacterized protein</fullName>
    </submittedName>
</protein>
<evidence type="ECO:0000313" key="3">
    <source>
        <dbReference type="Proteomes" id="UP000018542"/>
    </source>
</evidence>
<keyword evidence="3" id="KW-1185">Reference proteome</keyword>
<dbReference type="EMBL" id="CP006912">
    <property type="protein sequence ID" value="AHB50299.1"/>
    <property type="molecule type" value="Genomic_DNA"/>
</dbReference>
<proteinExistence type="predicted"/>
<keyword evidence="1" id="KW-1133">Transmembrane helix</keyword>
<dbReference type="HOGENOM" id="CLU_2633314_0_0_5"/>
<dbReference type="STRING" id="1029756.W911_13755"/>
<dbReference type="OrthoDB" id="7933762at2"/>